<accession>A0ABR4E2N0</accession>
<gene>
    <name evidence="2" type="ORF">FJTKL_00491</name>
</gene>
<dbReference type="EMBL" id="JBAWTH010000109">
    <property type="protein sequence ID" value="KAL2276677.1"/>
    <property type="molecule type" value="Genomic_DNA"/>
</dbReference>
<dbReference type="Proteomes" id="UP001600888">
    <property type="component" value="Unassembled WGS sequence"/>
</dbReference>
<keyword evidence="3" id="KW-1185">Reference proteome</keyword>
<protein>
    <submittedName>
        <fullName evidence="2">Uncharacterized protein</fullName>
    </submittedName>
</protein>
<proteinExistence type="predicted"/>
<reference evidence="2 3" key="1">
    <citation type="submission" date="2024-03" db="EMBL/GenBank/DDBJ databases">
        <title>A high-quality draft genome sequence of Diaporthe vaccinii, a causative agent of upright dieback and viscid rot disease in cranberry plants.</title>
        <authorList>
            <person name="Sarrasin M."/>
            <person name="Lang B.F."/>
            <person name="Burger G."/>
        </authorList>
    </citation>
    <scope>NUCLEOTIDE SEQUENCE [LARGE SCALE GENOMIC DNA]</scope>
    <source>
        <strain evidence="2 3">IS7</strain>
    </source>
</reference>
<name>A0ABR4E2N0_9PEZI</name>
<organism evidence="2 3">
    <name type="scientific">Diaporthe vaccinii</name>
    <dbReference type="NCBI Taxonomy" id="105482"/>
    <lineage>
        <taxon>Eukaryota</taxon>
        <taxon>Fungi</taxon>
        <taxon>Dikarya</taxon>
        <taxon>Ascomycota</taxon>
        <taxon>Pezizomycotina</taxon>
        <taxon>Sordariomycetes</taxon>
        <taxon>Sordariomycetidae</taxon>
        <taxon>Diaporthales</taxon>
        <taxon>Diaporthaceae</taxon>
        <taxon>Diaporthe</taxon>
        <taxon>Diaporthe eres species complex</taxon>
    </lineage>
</organism>
<evidence type="ECO:0000313" key="3">
    <source>
        <dbReference type="Proteomes" id="UP001600888"/>
    </source>
</evidence>
<sequence>MTYPGKRILRAPSKRGATTPSRHFAARFRAQRSEDELTPGPPLSSSRSFGPHPPLRSKAPNSPSDI</sequence>
<evidence type="ECO:0000256" key="1">
    <source>
        <dbReference type="SAM" id="MobiDB-lite"/>
    </source>
</evidence>
<evidence type="ECO:0000313" key="2">
    <source>
        <dbReference type="EMBL" id="KAL2276677.1"/>
    </source>
</evidence>
<feature type="region of interest" description="Disordered" evidence="1">
    <location>
        <begin position="1"/>
        <end position="66"/>
    </location>
</feature>
<comment type="caution">
    <text evidence="2">The sequence shown here is derived from an EMBL/GenBank/DDBJ whole genome shotgun (WGS) entry which is preliminary data.</text>
</comment>